<evidence type="ECO:0008006" key="6">
    <source>
        <dbReference type="Google" id="ProtNLM"/>
    </source>
</evidence>
<evidence type="ECO:0000256" key="2">
    <source>
        <dbReference type="ARBA" id="ARBA00023242"/>
    </source>
</evidence>
<dbReference type="Pfam" id="PF11719">
    <property type="entry name" value="Drc1-Sld2"/>
    <property type="match status" value="1"/>
</dbReference>
<reference evidence="4 5" key="1">
    <citation type="submission" date="2019-02" db="EMBL/GenBank/DDBJ databases">
        <title>Genome sequencing of the rare red list fungi Bondarzewia mesenterica.</title>
        <authorList>
            <person name="Buettner E."/>
            <person name="Kellner H."/>
        </authorList>
    </citation>
    <scope>NUCLEOTIDE SEQUENCE [LARGE SCALE GENOMIC DNA]</scope>
    <source>
        <strain evidence="4 5">DSM 108281</strain>
    </source>
</reference>
<name>A0A4S4LIV7_9AGAM</name>
<feature type="compositionally biased region" description="Basic residues" evidence="3">
    <location>
        <begin position="303"/>
        <end position="312"/>
    </location>
</feature>
<feature type="compositionally biased region" description="Low complexity" evidence="3">
    <location>
        <begin position="264"/>
        <end position="274"/>
    </location>
</feature>
<proteinExistence type="predicted"/>
<gene>
    <name evidence="4" type="ORF">EW146_g7878</name>
</gene>
<accession>A0A4S4LIV7</accession>
<dbReference type="Proteomes" id="UP000310158">
    <property type="component" value="Unassembled WGS sequence"/>
</dbReference>
<evidence type="ECO:0000313" key="5">
    <source>
        <dbReference type="Proteomes" id="UP000310158"/>
    </source>
</evidence>
<comment type="subcellular location">
    <subcellularLocation>
        <location evidence="1">Nucleus</location>
    </subcellularLocation>
</comment>
<feature type="compositionally biased region" description="Pro residues" evidence="3">
    <location>
        <begin position="68"/>
        <end position="78"/>
    </location>
</feature>
<protein>
    <recommendedName>
        <fullName evidence="6">DNA replication regulator SLD2</fullName>
    </recommendedName>
</protein>
<keyword evidence="2" id="KW-0539">Nucleus</keyword>
<comment type="caution">
    <text evidence="4">The sequence shown here is derived from an EMBL/GenBank/DDBJ whole genome shotgun (WGS) entry which is preliminary data.</text>
</comment>
<feature type="compositionally biased region" description="Basic and acidic residues" evidence="3">
    <location>
        <begin position="428"/>
        <end position="445"/>
    </location>
</feature>
<sequence length="557" mass="61421">MSTDTAALRAELKAFERDFRAKNGCDPSVEDIKKAGLAGRYKLYKALLKGEKSSSSSSFAFPSLVRPPARPSTPPRMPPHQSTSIIPKSRAVKTQIVSSSNPFSPVKDKGKQKQLSPFSDRLPNPLTSPAKAKSTRQTLRPLTPDPFPPVEQDRLAHRSQHNLGPSNPVSRARNASALQLFCPFQNFRRSLRPIAMTMMVESFLNMRTRLFVADSPVKAAPKSGTFKLLFEEDEALQPSDSSKAKRRLTRSKTASASNTLFGPRSQRARSMSRSSGDELYHNHDRLPEMKPAGEEKDGVITQRKAKKGKQMRVHGLSFGKNNLFASVDVSERLPQHSKPVLPSHGEPDNSANIRTSAKRPLTDTVEPEPDQFTPLPSNSQIPLLPPSPPAAHATSWNGRSKRKTAGRKKPKLAKEIHEDEDENEDSSDESHIKVREWSRQRRAEGDADDQDSDLLLGLHAQGASRKIPTQILASDDDAGEFEVHLPDDLRRMLAISPSKARNLNEEGVVRGLLYGARTSHYDGAKGGDIWDAGEIGEGTGGEEDWEGEPVAWEVGEL</sequence>
<feature type="compositionally biased region" description="Acidic residues" evidence="3">
    <location>
        <begin position="418"/>
        <end position="427"/>
    </location>
</feature>
<dbReference type="Gene3D" id="1.10.10.1460">
    <property type="match status" value="1"/>
</dbReference>
<evidence type="ECO:0000313" key="4">
    <source>
        <dbReference type="EMBL" id="THH11889.1"/>
    </source>
</evidence>
<feature type="region of interest" description="Disordered" evidence="3">
    <location>
        <begin position="534"/>
        <end position="557"/>
    </location>
</feature>
<organism evidence="4 5">
    <name type="scientific">Bondarzewia mesenterica</name>
    <dbReference type="NCBI Taxonomy" id="1095465"/>
    <lineage>
        <taxon>Eukaryota</taxon>
        <taxon>Fungi</taxon>
        <taxon>Dikarya</taxon>
        <taxon>Basidiomycota</taxon>
        <taxon>Agaricomycotina</taxon>
        <taxon>Agaricomycetes</taxon>
        <taxon>Russulales</taxon>
        <taxon>Bondarzewiaceae</taxon>
        <taxon>Bondarzewia</taxon>
    </lineage>
</organism>
<evidence type="ECO:0000256" key="3">
    <source>
        <dbReference type="SAM" id="MobiDB-lite"/>
    </source>
</evidence>
<dbReference type="OrthoDB" id="8775810at2759"/>
<feature type="compositionally biased region" description="Basic and acidic residues" evidence="3">
    <location>
        <begin position="275"/>
        <end position="298"/>
    </location>
</feature>
<feature type="compositionally biased region" description="Basic residues" evidence="3">
    <location>
        <begin position="399"/>
        <end position="411"/>
    </location>
</feature>
<dbReference type="AlphaFoldDB" id="A0A4S4LIV7"/>
<evidence type="ECO:0000256" key="1">
    <source>
        <dbReference type="ARBA" id="ARBA00004123"/>
    </source>
</evidence>
<keyword evidence="5" id="KW-1185">Reference proteome</keyword>
<dbReference type="EMBL" id="SGPL01000491">
    <property type="protein sequence ID" value="THH11889.1"/>
    <property type="molecule type" value="Genomic_DNA"/>
</dbReference>
<dbReference type="GO" id="GO:0005634">
    <property type="term" value="C:nucleus"/>
    <property type="evidence" value="ECO:0007669"/>
    <property type="project" value="UniProtKB-SubCell"/>
</dbReference>
<feature type="region of interest" description="Disordered" evidence="3">
    <location>
        <begin position="235"/>
        <end position="312"/>
    </location>
</feature>
<dbReference type="GO" id="GO:0006260">
    <property type="term" value="P:DNA replication"/>
    <property type="evidence" value="ECO:0007669"/>
    <property type="project" value="InterPro"/>
</dbReference>
<feature type="region of interest" description="Disordered" evidence="3">
    <location>
        <begin position="335"/>
        <end position="449"/>
    </location>
</feature>
<feature type="compositionally biased region" description="Polar residues" evidence="3">
    <location>
        <begin position="251"/>
        <end position="260"/>
    </location>
</feature>
<feature type="region of interest" description="Disordered" evidence="3">
    <location>
        <begin position="51"/>
        <end position="152"/>
    </location>
</feature>
<dbReference type="InterPro" id="IPR021110">
    <property type="entry name" value="DNA_rep_checkpnt_protein"/>
</dbReference>